<comment type="similarity">
    <text evidence="2 12">Belongs to the amiloride-sensitive sodium channel (TC 1.A.6) family.</text>
</comment>
<keyword evidence="8 12" id="KW-0406">Ion transport</keyword>
<dbReference type="InterPro" id="IPR001873">
    <property type="entry name" value="ENaC"/>
</dbReference>
<evidence type="ECO:0000256" key="1">
    <source>
        <dbReference type="ARBA" id="ARBA00004141"/>
    </source>
</evidence>
<keyword evidence="7" id="KW-0915">Sodium</keyword>
<feature type="transmembrane region" description="Helical" evidence="13">
    <location>
        <begin position="41"/>
        <end position="62"/>
    </location>
</feature>
<keyword evidence="11 12" id="KW-0407">Ion channel</keyword>
<keyword evidence="3 12" id="KW-0813">Transport</keyword>
<dbReference type="STRING" id="151549.A0A4C1TNF7"/>
<keyword evidence="9 13" id="KW-0472">Membrane</keyword>
<organism evidence="14 15">
    <name type="scientific">Eumeta variegata</name>
    <name type="common">Bagworm moth</name>
    <name type="synonym">Eumeta japonica</name>
    <dbReference type="NCBI Taxonomy" id="151549"/>
    <lineage>
        <taxon>Eukaryota</taxon>
        <taxon>Metazoa</taxon>
        <taxon>Ecdysozoa</taxon>
        <taxon>Arthropoda</taxon>
        <taxon>Hexapoda</taxon>
        <taxon>Insecta</taxon>
        <taxon>Pterygota</taxon>
        <taxon>Neoptera</taxon>
        <taxon>Endopterygota</taxon>
        <taxon>Lepidoptera</taxon>
        <taxon>Glossata</taxon>
        <taxon>Ditrysia</taxon>
        <taxon>Tineoidea</taxon>
        <taxon>Psychidae</taxon>
        <taxon>Oiketicinae</taxon>
        <taxon>Eumeta</taxon>
    </lineage>
</organism>
<evidence type="ECO:0000256" key="4">
    <source>
        <dbReference type="ARBA" id="ARBA00022461"/>
    </source>
</evidence>
<evidence type="ECO:0000256" key="11">
    <source>
        <dbReference type="ARBA" id="ARBA00023303"/>
    </source>
</evidence>
<name>A0A4C1TNF7_EUMVA</name>
<evidence type="ECO:0000256" key="9">
    <source>
        <dbReference type="ARBA" id="ARBA00023136"/>
    </source>
</evidence>
<dbReference type="Gene3D" id="2.60.470.10">
    <property type="entry name" value="Acid-sensing ion channels like domains"/>
    <property type="match status" value="1"/>
</dbReference>
<dbReference type="PANTHER" id="PTHR11690:SF184">
    <property type="entry name" value="PICKPOCKET 31"/>
    <property type="match status" value="1"/>
</dbReference>
<keyword evidence="6 13" id="KW-1133">Transmembrane helix</keyword>
<keyword evidence="10 12" id="KW-0739">Sodium transport</keyword>
<evidence type="ECO:0000313" key="15">
    <source>
        <dbReference type="Proteomes" id="UP000299102"/>
    </source>
</evidence>
<evidence type="ECO:0000256" key="7">
    <source>
        <dbReference type="ARBA" id="ARBA00023053"/>
    </source>
</evidence>
<keyword evidence="4 12" id="KW-0894">Sodium channel</keyword>
<gene>
    <name evidence="14" type="primary">Nach</name>
    <name evidence="14" type="ORF">EVAR_11407_1</name>
</gene>
<keyword evidence="5 12" id="KW-0812">Transmembrane</keyword>
<comment type="subcellular location">
    <subcellularLocation>
        <location evidence="1">Membrane</location>
        <topology evidence="1">Multi-pass membrane protein</topology>
    </subcellularLocation>
</comment>
<evidence type="ECO:0000256" key="5">
    <source>
        <dbReference type="ARBA" id="ARBA00022692"/>
    </source>
</evidence>
<proteinExistence type="inferred from homology"/>
<protein>
    <submittedName>
        <fullName evidence="14">Sodium channel protein Nach</fullName>
    </submittedName>
</protein>
<dbReference type="Proteomes" id="UP000299102">
    <property type="component" value="Unassembled WGS sequence"/>
</dbReference>
<evidence type="ECO:0000256" key="3">
    <source>
        <dbReference type="ARBA" id="ARBA00022448"/>
    </source>
</evidence>
<dbReference type="GO" id="GO:0005886">
    <property type="term" value="C:plasma membrane"/>
    <property type="evidence" value="ECO:0007669"/>
    <property type="project" value="TreeGrafter"/>
</dbReference>
<evidence type="ECO:0000256" key="2">
    <source>
        <dbReference type="ARBA" id="ARBA00007193"/>
    </source>
</evidence>
<sequence length="347" mass="40443">MVRKDNSIVSRTKVFFERLSYTFSNLTVHGPSFIVRKDVHYIARFIYFLIYVQIWIAVIYTIRKYYNHYQENTIRFTTRADYLKWNTTFPSITVCEILNVDKIWALHQRLYGEPEEGRLDRFVGDIAFFGGTCHSCSSTCNSELQCPTDLLGVVGKFRSPCKNLFLDCKWNGKRINCCETFKPIQTEFGTCFSANNMHLVQDKLLLVAADYKGASAVLELDLSQDYEAFLHSPEDIPFWNMEYDRRVTVVYGAQAAMTFSIMDVVNEPEVSLTPPEVRKCRFFDELPDNYFAYNVYSYSVCITQCRIDAQLQLCNCTHHLSPLAYKNRFCDLEGLKCLTRHHNELRD</sequence>
<dbReference type="GO" id="GO:0015280">
    <property type="term" value="F:ligand-gated sodium channel activity"/>
    <property type="evidence" value="ECO:0007669"/>
    <property type="project" value="TreeGrafter"/>
</dbReference>
<evidence type="ECO:0000313" key="14">
    <source>
        <dbReference type="EMBL" id="GBP15101.1"/>
    </source>
</evidence>
<dbReference type="EMBL" id="BGZK01000069">
    <property type="protein sequence ID" value="GBP15101.1"/>
    <property type="molecule type" value="Genomic_DNA"/>
</dbReference>
<accession>A0A4C1TNF7</accession>
<dbReference type="AlphaFoldDB" id="A0A4C1TNF7"/>
<dbReference type="Pfam" id="PF00858">
    <property type="entry name" value="ASC"/>
    <property type="match status" value="1"/>
</dbReference>
<dbReference type="OrthoDB" id="8188903at2759"/>
<dbReference type="PANTHER" id="PTHR11690">
    <property type="entry name" value="AMILORIDE-SENSITIVE SODIUM CHANNEL-RELATED"/>
    <property type="match status" value="1"/>
</dbReference>
<evidence type="ECO:0000256" key="12">
    <source>
        <dbReference type="RuleBase" id="RU000679"/>
    </source>
</evidence>
<evidence type="ECO:0000256" key="6">
    <source>
        <dbReference type="ARBA" id="ARBA00022989"/>
    </source>
</evidence>
<comment type="caution">
    <text evidence="14">The sequence shown here is derived from an EMBL/GenBank/DDBJ whole genome shotgun (WGS) entry which is preliminary data.</text>
</comment>
<evidence type="ECO:0000256" key="10">
    <source>
        <dbReference type="ARBA" id="ARBA00023201"/>
    </source>
</evidence>
<reference evidence="14 15" key="1">
    <citation type="journal article" date="2019" name="Commun. Biol.">
        <title>The bagworm genome reveals a unique fibroin gene that provides high tensile strength.</title>
        <authorList>
            <person name="Kono N."/>
            <person name="Nakamura H."/>
            <person name="Ohtoshi R."/>
            <person name="Tomita M."/>
            <person name="Numata K."/>
            <person name="Arakawa K."/>
        </authorList>
    </citation>
    <scope>NUCLEOTIDE SEQUENCE [LARGE SCALE GENOMIC DNA]</scope>
</reference>
<keyword evidence="15" id="KW-1185">Reference proteome</keyword>
<evidence type="ECO:0000256" key="13">
    <source>
        <dbReference type="SAM" id="Phobius"/>
    </source>
</evidence>
<evidence type="ECO:0000256" key="8">
    <source>
        <dbReference type="ARBA" id="ARBA00023065"/>
    </source>
</evidence>